<feature type="domain" description="ATPase AAA-type core" evidence="2">
    <location>
        <begin position="8"/>
        <end position="62"/>
    </location>
</feature>
<dbReference type="SUPFAM" id="SSF52540">
    <property type="entry name" value="P-loop containing nucleoside triphosphate hydrolases"/>
    <property type="match status" value="1"/>
</dbReference>
<evidence type="ECO:0000313" key="4">
    <source>
        <dbReference type="Proteomes" id="UP000007880"/>
    </source>
</evidence>
<dbReference type="GO" id="GO:0005524">
    <property type="term" value="F:ATP binding"/>
    <property type="evidence" value="ECO:0007669"/>
    <property type="project" value="InterPro"/>
</dbReference>
<feature type="domain" description="ATPase AAA-type core" evidence="2">
    <location>
        <begin position="188"/>
        <end position="387"/>
    </location>
</feature>
<proteinExistence type="predicted"/>
<dbReference type="GO" id="GO:0016887">
    <property type="term" value="F:ATP hydrolysis activity"/>
    <property type="evidence" value="ECO:0007669"/>
    <property type="project" value="InterPro"/>
</dbReference>
<dbReference type="STRING" id="926550.CLDAP_14160"/>
<accession>I0I2G8</accession>
<protein>
    <recommendedName>
        <fullName evidence="2">ATPase AAA-type core domain-containing protein</fullName>
    </recommendedName>
</protein>
<dbReference type="PANTHER" id="PTHR32182:SF22">
    <property type="entry name" value="ATP-DEPENDENT ENDONUCLEASE, OLD FAMILY-RELATED"/>
    <property type="match status" value="1"/>
</dbReference>
<dbReference type="GO" id="GO:0000731">
    <property type="term" value="P:DNA synthesis involved in DNA repair"/>
    <property type="evidence" value="ECO:0007669"/>
    <property type="project" value="TreeGrafter"/>
</dbReference>
<sequence>MDVRFGPFTCVAGANGTGKSNLFDAIQFLSKLADNTLLNAALSIRSEGGRTADLRHLFHRVGDRFADQMTFEAEMIIPPTGIDDLGQRAEASITFLRYRLVLGYKADGDLSTPGGLEILHEELVHINVGDASRHLCFPHKAAWRRSVVRGRRIGEFISTQEKEGKRIVKLHQEGTSGRPREYLAATLPRTVLSSANAIESPTTLLARREMQSWRLLQLEPSALREPDDFTAPPRLGVNGAHMPATLNYLARLSHNGAPPGGATSPVLDELAARLSELVEHVRKIRVDRDEHRQLLTLELTDQSGTPLPARSLSDGTLRFLALAVLALDPREEGLICLEEPENGIHPERIPVMLRLLEDIAVDVESEVGEDNPLRQVIINTHSPAVVSQVPDDAILVSELQEVIIGGQPVRTARFCWLPDTWRCTADPQTPPVARGKLLAYLNPAGTSVSEQIQAAAATRSRRPRRLMDRPDLQPYLPGFQQSP</sequence>
<dbReference type="eggNOG" id="COG4637">
    <property type="taxonomic scope" value="Bacteria"/>
</dbReference>
<dbReference type="Proteomes" id="UP000007880">
    <property type="component" value="Chromosome"/>
</dbReference>
<dbReference type="InterPro" id="IPR027417">
    <property type="entry name" value="P-loop_NTPase"/>
</dbReference>
<dbReference type="PATRIC" id="fig|926550.5.peg.1494"/>
<dbReference type="PANTHER" id="PTHR32182">
    <property type="entry name" value="DNA REPLICATION AND REPAIR PROTEIN RECF"/>
    <property type="match status" value="1"/>
</dbReference>
<evidence type="ECO:0000313" key="3">
    <source>
        <dbReference type="EMBL" id="BAL99455.1"/>
    </source>
</evidence>
<dbReference type="HOGENOM" id="CLU_035814_3_1_0"/>
<dbReference type="InterPro" id="IPR003959">
    <property type="entry name" value="ATPase_AAA_core"/>
</dbReference>
<gene>
    <name evidence="3" type="ordered locus">CLDAP_14160</name>
</gene>
<dbReference type="AlphaFoldDB" id="I0I2G8"/>
<name>I0I2G8_CALAS</name>
<keyword evidence="4" id="KW-1185">Reference proteome</keyword>
<dbReference type="KEGG" id="cap:CLDAP_14160"/>
<feature type="region of interest" description="Disordered" evidence="1">
    <location>
        <begin position="457"/>
        <end position="483"/>
    </location>
</feature>
<organism evidence="3 4">
    <name type="scientific">Caldilinea aerophila (strain DSM 14535 / JCM 11387 / NBRC 104270 / STL-6-O1)</name>
    <dbReference type="NCBI Taxonomy" id="926550"/>
    <lineage>
        <taxon>Bacteria</taxon>
        <taxon>Bacillati</taxon>
        <taxon>Chloroflexota</taxon>
        <taxon>Caldilineae</taxon>
        <taxon>Caldilineales</taxon>
        <taxon>Caldilineaceae</taxon>
        <taxon>Caldilinea</taxon>
    </lineage>
</organism>
<dbReference type="Gene3D" id="3.40.50.300">
    <property type="entry name" value="P-loop containing nucleotide triphosphate hydrolases"/>
    <property type="match status" value="2"/>
</dbReference>
<evidence type="ECO:0000259" key="2">
    <source>
        <dbReference type="Pfam" id="PF13304"/>
    </source>
</evidence>
<dbReference type="GO" id="GO:0006302">
    <property type="term" value="P:double-strand break repair"/>
    <property type="evidence" value="ECO:0007669"/>
    <property type="project" value="TreeGrafter"/>
</dbReference>
<reference evidence="3 4" key="1">
    <citation type="submission" date="2012-02" db="EMBL/GenBank/DDBJ databases">
        <title>Complete genome sequence of Caldilinea aerophila DSM 14535 (= NBRC 102666).</title>
        <authorList>
            <person name="Oguchi A."/>
            <person name="Hosoyama A."/>
            <person name="Sekine M."/>
            <person name="Fukai R."/>
            <person name="Kato Y."/>
            <person name="Nakamura S."/>
            <person name="Hanada S."/>
            <person name="Yamazaki S."/>
            <person name="Fujita N."/>
        </authorList>
    </citation>
    <scope>NUCLEOTIDE SEQUENCE [LARGE SCALE GENOMIC DNA]</scope>
    <source>
        <strain evidence="4">DSM 14535 / JCM 11387 / NBRC 104270 / STL-6-O1</strain>
    </source>
</reference>
<evidence type="ECO:0000256" key="1">
    <source>
        <dbReference type="SAM" id="MobiDB-lite"/>
    </source>
</evidence>
<dbReference type="EMBL" id="AP012337">
    <property type="protein sequence ID" value="BAL99455.1"/>
    <property type="molecule type" value="Genomic_DNA"/>
</dbReference>
<dbReference type="Pfam" id="PF13304">
    <property type="entry name" value="AAA_21"/>
    <property type="match status" value="2"/>
</dbReference>